<comment type="caution">
    <text evidence="1">The sequence shown here is derived from an EMBL/GenBank/DDBJ whole genome shotgun (WGS) entry which is preliminary data.</text>
</comment>
<gene>
    <name evidence="1" type="ORF">P4H66_24165</name>
</gene>
<dbReference type="GO" id="GO:0008168">
    <property type="term" value="F:methyltransferase activity"/>
    <property type="evidence" value="ECO:0007669"/>
    <property type="project" value="UniProtKB-KW"/>
</dbReference>
<name>A0ABU6GT29_9BACL</name>
<dbReference type="GO" id="GO:0032259">
    <property type="term" value="P:methylation"/>
    <property type="evidence" value="ECO:0007669"/>
    <property type="project" value="UniProtKB-KW"/>
</dbReference>
<reference evidence="1 2" key="1">
    <citation type="submission" date="2023-03" db="EMBL/GenBank/DDBJ databases">
        <title>Bacillus Genome Sequencing.</title>
        <authorList>
            <person name="Dunlap C."/>
        </authorList>
    </citation>
    <scope>NUCLEOTIDE SEQUENCE [LARGE SCALE GENOMIC DNA]</scope>
    <source>
        <strain evidence="1 2">BD-525</strain>
    </source>
</reference>
<evidence type="ECO:0000313" key="2">
    <source>
        <dbReference type="Proteomes" id="UP001344632"/>
    </source>
</evidence>
<proteinExistence type="predicted"/>
<dbReference type="RefSeq" id="WP_326090678.1">
    <property type="nucleotide sequence ID" value="NZ_JARLKZ010000020.1"/>
</dbReference>
<dbReference type="Proteomes" id="UP001344632">
    <property type="component" value="Unassembled WGS sequence"/>
</dbReference>
<accession>A0ABU6GT29</accession>
<dbReference type="EMBL" id="JARLKZ010000020">
    <property type="protein sequence ID" value="MEC0242912.1"/>
    <property type="molecule type" value="Genomic_DNA"/>
</dbReference>
<sequence>MSKDLEEKQLHALEEAEKRLERIVFIGRTFDEYMRMFDLDEKTISGLSILDCPGGACSFTAVARKLGCEVLAADIAYYHDTENLYEKGIQDIVHAMEHVETEKERYIWTEFLSIEDLRAERNKALQDCVSDMRLHPERYIPVTLPSLPFQTEQFDMTLSAHFLFTYADKLDIQFHLGTLRELFRVTRAEVRIFPLVDQSGRIPEQVDKLVDFAHTVGWTAEIKTADYHFQKNADHMLIFRKNHHK</sequence>
<keyword evidence="2" id="KW-1185">Reference proteome</keyword>
<keyword evidence="1" id="KW-0489">Methyltransferase</keyword>
<organism evidence="1 2">
    <name type="scientific">Paenibacillus dokdonensis</name>
    <dbReference type="NCBI Taxonomy" id="2567944"/>
    <lineage>
        <taxon>Bacteria</taxon>
        <taxon>Bacillati</taxon>
        <taxon>Bacillota</taxon>
        <taxon>Bacilli</taxon>
        <taxon>Bacillales</taxon>
        <taxon>Paenibacillaceae</taxon>
        <taxon>Paenibacillus</taxon>
    </lineage>
</organism>
<keyword evidence="1" id="KW-0808">Transferase</keyword>
<evidence type="ECO:0000313" key="1">
    <source>
        <dbReference type="EMBL" id="MEC0242912.1"/>
    </source>
</evidence>
<protein>
    <submittedName>
        <fullName evidence="1">SAM-dependent methyltransferase</fullName>
    </submittedName>
</protein>